<feature type="compositionally biased region" description="Low complexity" evidence="1">
    <location>
        <begin position="326"/>
        <end position="352"/>
    </location>
</feature>
<dbReference type="HOGENOM" id="CLU_413338_0_0_1"/>
<feature type="region of interest" description="Disordered" evidence="1">
    <location>
        <begin position="1"/>
        <end position="93"/>
    </location>
</feature>
<name>S8DMY8_FOMSC</name>
<feature type="compositionally biased region" description="Basic residues" evidence="1">
    <location>
        <begin position="296"/>
        <end position="309"/>
    </location>
</feature>
<reference evidence="2 3" key="1">
    <citation type="journal article" date="2012" name="Science">
        <title>The Paleozoic origin of enzymatic lignin decomposition reconstructed from 31 fungal genomes.</title>
        <authorList>
            <person name="Floudas D."/>
            <person name="Binder M."/>
            <person name="Riley R."/>
            <person name="Barry K."/>
            <person name="Blanchette R.A."/>
            <person name="Henrissat B."/>
            <person name="Martinez A.T."/>
            <person name="Otillar R."/>
            <person name="Spatafora J.W."/>
            <person name="Yadav J.S."/>
            <person name="Aerts A."/>
            <person name="Benoit I."/>
            <person name="Boyd A."/>
            <person name="Carlson A."/>
            <person name="Copeland A."/>
            <person name="Coutinho P.M."/>
            <person name="de Vries R.P."/>
            <person name="Ferreira P."/>
            <person name="Findley K."/>
            <person name="Foster B."/>
            <person name="Gaskell J."/>
            <person name="Glotzer D."/>
            <person name="Gorecki P."/>
            <person name="Heitman J."/>
            <person name="Hesse C."/>
            <person name="Hori C."/>
            <person name="Igarashi K."/>
            <person name="Jurgens J.A."/>
            <person name="Kallen N."/>
            <person name="Kersten P."/>
            <person name="Kohler A."/>
            <person name="Kuees U."/>
            <person name="Kumar T.K.A."/>
            <person name="Kuo A."/>
            <person name="LaButti K."/>
            <person name="Larrondo L.F."/>
            <person name="Lindquist E."/>
            <person name="Ling A."/>
            <person name="Lombard V."/>
            <person name="Lucas S."/>
            <person name="Lundell T."/>
            <person name="Martin R."/>
            <person name="McLaughlin D.J."/>
            <person name="Morgenstern I."/>
            <person name="Morin E."/>
            <person name="Murat C."/>
            <person name="Nagy L.G."/>
            <person name="Nolan M."/>
            <person name="Ohm R.A."/>
            <person name="Patyshakuliyeva A."/>
            <person name="Rokas A."/>
            <person name="Ruiz-Duenas F.J."/>
            <person name="Sabat G."/>
            <person name="Salamov A."/>
            <person name="Samejima M."/>
            <person name="Schmutz J."/>
            <person name="Slot J.C."/>
            <person name="St John F."/>
            <person name="Stenlid J."/>
            <person name="Sun H."/>
            <person name="Sun S."/>
            <person name="Syed K."/>
            <person name="Tsang A."/>
            <person name="Wiebenga A."/>
            <person name="Young D."/>
            <person name="Pisabarro A."/>
            <person name="Eastwood D.C."/>
            <person name="Martin F."/>
            <person name="Cullen D."/>
            <person name="Grigoriev I.V."/>
            <person name="Hibbett D.S."/>
        </authorList>
    </citation>
    <scope>NUCLEOTIDE SEQUENCE</scope>
    <source>
        <strain evidence="3">FP-58527</strain>
    </source>
</reference>
<sequence length="634" mass="69539">MPSSKRFPRSATLVQHIQEIPQPFEAPPVHQSLSPADNRPQIPKASSQKTSRSGRAQKPPGTEQASARLQQHPGSQSEAPEPSDQSDEDDEEPPRIVKEVFGEYTNDPDFPYLWDIEEFVVTKLTPDDWQRFQAAVEGRKGLHSWKYYYDKETETLTMAPPLPSHDMLASATKQGYDEVAQQIPPAPESLRNRYNLEAIRGAGVSICLKDTDENNKYPDALPGVDYANYIHFLGPVEVGNSQSLHGIGKPNVLDTLKSVGEQQLAVAGSEDMFPQLLGFKMYNVAYGRKASQPKLAVRRAKGKKGKGKSRLIVPTNEDGEEDTDNSQQVSSTVPVPSTAAARGGRASSATSTSTASAVVAPAAHGPSSASSSSATPAAAAGARVRYNEEAYNAMLARTSHTVSGRYKTLLQDNSGTASMLLPSCGPWMSGDKELTGGLRVLMFHVHKDDFNLFVTMLAQAKTIAESSHAAAEALWINSHFAIPVLPLDRYTGQLHGLLDQFLLKLDASYHIILDKIARIWTSTEMINTLLAEGDPEVLEDLMNYVNTLNNVQLEFMPVLKAILRELPVGMRLYARHRAGESTELGVAKTDTALIALTSQLSMAQIRTMTDELRKRKREEHDEGEVRSRQDPSVD</sequence>
<evidence type="ECO:0000313" key="2">
    <source>
        <dbReference type="EMBL" id="EPS94741.1"/>
    </source>
</evidence>
<dbReference type="Proteomes" id="UP000015241">
    <property type="component" value="Unassembled WGS sequence"/>
</dbReference>
<protein>
    <submittedName>
        <fullName evidence="2">Uncharacterized protein</fullName>
    </submittedName>
</protein>
<evidence type="ECO:0000313" key="3">
    <source>
        <dbReference type="Proteomes" id="UP000015241"/>
    </source>
</evidence>
<dbReference type="InParanoid" id="S8DMY8"/>
<feature type="compositionally biased region" description="Polar residues" evidence="1">
    <location>
        <begin position="44"/>
        <end position="54"/>
    </location>
</feature>
<organism evidence="2 3">
    <name type="scientific">Fomitopsis schrenkii</name>
    <name type="common">Brown rot fungus</name>
    <dbReference type="NCBI Taxonomy" id="2126942"/>
    <lineage>
        <taxon>Eukaryota</taxon>
        <taxon>Fungi</taxon>
        <taxon>Dikarya</taxon>
        <taxon>Basidiomycota</taxon>
        <taxon>Agaricomycotina</taxon>
        <taxon>Agaricomycetes</taxon>
        <taxon>Polyporales</taxon>
        <taxon>Fomitopsis</taxon>
    </lineage>
</organism>
<feature type="compositionally biased region" description="Polar residues" evidence="1">
    <location>
        <begin position="63"/>
        <end position="76"/>
    </location>
</feature>
<feature type="region of interest" description="Disordered" evidence="1">
    <location>
        <begin position="613"/>
        <end position="634"/>
    </location>
</feature>
<dbReference type="EMBL" id="KE504224">
    <property type="protein sequence ID" value="EPS94741.1"/>
    <property type="molecule type" value="Genomic_DNA"/>
</dbReference>
<dbReference type="AlphaFoldDB" id="S8DMY8"/>
<accession>S8DMY8</accession>
<gene>
    <name evidence="2" type="ORF">FOMPIDRAFT_1054815</name>
</gene>
<proteinExistence type="predicted"/>
<dbReference type="eggNOG" id="ENOG502SC5C">
    <property type="taxonomic scope" value="Eukaryota"/>
</dbReference>
<keyword evidence="3" id="KW-1185">Reference proteome</keyword>
<feature type="region of interest" description="Disordered" evidence="1">
    <location>
        <begin position="293"/>
        <end position="352"/>
    </location>
</feature>
<evidence type="ECO:0000256" key="1">
    <source>
        <dbReference type="SAM" id="MobiDB-lite"/>
    </source>
</evidence>